<evidence type="ECO:0000313" key="4">
    <source>
        <dbReference type="Proteomes" id="UP000256690"/>
    </source>
</evidence>
<organism evidence="3 4">
    <name type="scientific">Aspergillus mulundensis</name>
    <dbReference type="NCBI Taxonomy" id="1810919"/>
    <lineage>
        <taxon>Eukaryota</taxon>
        <taxon>Fungi</taxon>
        <taxon>Dikarya</taxon>
        <taxon>Ascomycota</taxon>
        <taxon>Pezizomycotina</taxon>
        <taxon>Eurotiomycetes</taxon>
        <taxon>Eurotiomycetidae</taxon>
        <taxon>Eurotiales</taxon>
        <taxon>Aspergillaceae</taxon>
        <taxon>Aspergillus</taxon>
        <taxon>Aspergillus subgen. Nidulantes</taxon>
    </lineage>
</organism>
<dbReference type="EMBL" id="PVWQ01000008">
    <property type="protein sequence ID" value="RDW74555.1"/>
    <property type="molecule type" value="Genomic_DNA"/>
</dbReference>
<dbReference type="PANTHER" id="PTHR24067">
    <property type="entry name" value="UBIQUITIN-CONJUGATING ENZYME E2"/>
    <property type="match status" value="1"/>
</dbReference>
<proteinExistence type="predicted"/>
<dbReference type="OrthoDB" id="1926878at2759"/>
<dbReference type="GeneID" id="38117587"/>
<evidence type="ECO:0000256" key="1">
    <source>
        <dbReference type="ARBA" id="ARBA00022786"/>
    </source>
</evidence>
<dbReference type="AlphaFoldDB" id="A0A3D8RKI5"/>
<feature type="domain" description="UBC core" evidence="2">
    <location>
        <begin position="32"/>
        <end position="195"/>
    </location>
</feature>
<protein>
    <recommendedName>
        <fullName evidence="2">UBC core domain-containing protein</fullName>
    </recommendedName>
</protein>
<dbReference type="RefSeq" id="XP_026602323.1">
    <property type="nucleotide sequence ID" value="XM_026749233.1"/>
</dbReference>
<evidence type="ECO:0000259" key="2">
    <source>
        <dbReference type="PROSITE" id="PS50127"/>
    </source>
</evidence>
<dbReference type="Pfam" id="PF00179">
    <property type="entry name" value="UQ_con"/>
    <property type="match status" value="2"/>
</dbReference>
<dbReference type="SMART" id="SM00212">
    <property type="entry name" value="UBCc"/>
    <property type="match status" value="2"/>
</dbReference>
<reference evidence="3 4" key="1">
    <citation type="journal article" date="2018" name="IMA Fungus">
        <title>IMA Genome-F 9: Draft genome sequence of Annulohypoxylon stygium, Aspergillus mulundensis, Berkeleyomyces basicola (syn. Thielaviopsis basicola), Ceratocystis smalleyi, two Cercospora beticola strains, Coleophoma cylindrospora, Fusarium fracticaudum, Phialophora cf. hyalina, and Morchella septimelata.</title>
        <authorList>
            <person name="Wingfield B.D."/>
            <person name="Bills G.F."/>
            <person name="Dong Y."/>
            <person name="Huang W."/>
            <person name="Nel W.J."/>
            <person name="Swalarsk-Parry B.S."/>
            <person name="Vaghefi N."/>
            <person name="Wilken P.M."/>
            <person name="An Z."/>
            <person name="de Beer Z.W."/>
            <person name="De Vos L."/>
            <person name="Chen L."/>
            <person name="Duong T.A."/>
            <person name="Gao Y."/>
            <person name="Hammerbacher A."/>
            <person name="Kikkert J.R."/>
            <person name="Li Y."/>
            <person name="Li H."/>
            <person name="Li K."/>
            <person name="Li Q."/>
            <person name="Liu X."/>
            <person name="Ma X."/>
            <person name="Naidoo K."/>
            <person name="Pethybridge S.J."/>
            <person name="Sun J."/>
            <person name="Steenkamp E.T."/>
            <person name="van der Nest M.A."/>
            <person name="van Wyk S."/>
            <person name="Wingfield M.J."/>
            <person name="Xiong C."/>
            <person name="Yue Q."/>
            <person name="Zhang X."/>
        </authorList>
    </citation>
    <scope>NUCLEOTIDE SEQUENCE [LARGE SCALE GENOMIC DNA]</scope>
    <source>
        <strain evidence="3 4">DSM 5745</strain>
    </source>
</reference>
<sequence length="475" mass="54356">MSDKSIIRITRELWEIKKNADLCMHLSTRKQFITSRGFTAKRSVFTNDLDIAIAVDYDEDDMRNVRAIILGPPETPYQFGLFEFSIKFGREYPGNPPSVKAVTTNSGACRFLGKTTLCLVEVTPANNVRTWTGQAGEQWSSAQGLESVLISIQSLMSANPYENEPGYEHAKSKTDEENMAHYKAKICHETIRIAVLQPLEAALGIVAGGTSEPLKNGRCIEPDYSSEDEGCINNNPFIDLRKRRFLWYYDSYVQLIDRESQKEAVAPKKPFQKMPFESSGNSMDGHFDYPELHRRLTHLKAKILEETKNWATRGLEAIKNELGIAANLQRQYEQIVETLKSHKNYSIDLSLADNNPFVWKLTYFGRPTTPLEGGIIKIRIHLSTKFPEEQPRVFVETRLSHIRVSKDGVLCYFPNRLEEMRQHVEAIVAALEEADPPYDPRTTVNIEASKLFWGSPEDRRVYKRTLRRDIERSVE</sequence>
<keyword evidence="1" id="KW-0833">Ubl conjugation pathway</keyword>
<comment type="caution">
    <text evidence="3">The sequence shown here is derived from an EMBL/GenBank/DDBJ whole genome shotgun (WGS) entry which is preliminary data.</text>
</comment>
<evidence type="ECO:0000313" key="3">
    <source>
        <dbReference type="EMBL" id="RDW74555.1"/>
    </source>
</evidence>
<dbReference type="STRING" id="1810919.A0A3D8RKI5"/>
<dbReference type="InterPro" id="IPR016135">
    <property type="entry name" value="UBQ-conjugating_enzyme/RWD"/>
</dbReference>
<keyword evidence="4" id="KW-1185">Reference proteome</keyword>
<dbReference type="Proteomes" id="UP000256690">
    <property type="component" value="Unassembled WGS sequence"/>
</dbReference>
<dbReference type="PROSITE" id="PS50127">
    <property type="entry name" value="UBC_2"/>
    <property type="match status" value="1"/>
</dbReference>
<dbReference type="InterPro" id="IPR000608">
    <property type="entry name" value="UBC"/>
</dbReference>
<name>A0A3D8RKI5_9EURO</name>
<dbReference type="InterPro" id="IPR050113">
    <property type="entry name" value="Ub_conjugating_enzyme"/>
</dbReference>
<gene>
    <name evidence="3" type="ORF">DSM5745_07217</name>
</gene>
<dbReference type="CDD" id="cd00195">
    <property type="entry name" value="UBCc_UEV"/>
    <property type="match status" value="1"/>
</dbReference>
<dbReference type="Gene3D" id="3.10.110.10">
    <property type="entry name" value="Ubiquitin Conjugating Enzyme"/>
    <property type="match status" value="2"/>
</dbReference>
<accession>A0A3D8RKI5</accession>
<dbReference type="SUPFAM" id="SSF54495">
    <property type="entry name" value="UBC-like"/>
    <property type="match status" value="2"/>
</dbReference>